<reference evidence="1" key="1">
    <citation type="submission" date="2021-01" db="EMBL/GenBank/DDBJ databases">
        <authorList>
            <person name="Corre E."/>
            <person name="Pelletier E."/>
            <person name="Niang G."/>
            <person name="Scheremetjew M."/>
            <person name="Finn R."/>
            <person name="Kale V."/>
            <person name="Holt S."/>
            <person name="Cochrane G."/>
            <person name="Meng A."/>
            <person name="Brown T."/>
            <person name="Cohen L."/>
        </authorList>
    </citation>
    <scope>NUCLEOTIDE SEQUENCE</scope>
    <source>
        <strain evidence="1">CCMP2084</strain>
    </source>
</reference>
<name>A0A7S2URL9_9STRA</name>
<evidence type="ECO:0000313" key="1">
    <source>
        <dbReference type="EMBL" id="CAD9828117.1"/>
    </source>
</evidence>
<gene>
    <name evidence="1" type="ORF">ASEP1449_LOCUS19952</name>
</gene>
<organism evidence="1">
    <name type="scientific">Attheya septentrionalis</name>
    <dbReference type="NCBI Taxonomy" id="420275"/>
    <lineage>
        <taxon>Eukaryota</taxon>
        <taxon>Sar</taxon>
        <taxon>Stramenopiles</taxon>
        <taxon>Ochrophyta</taxon>
        <taxon>Bacillariophyta</taxon>
        <taxon>Coscinodiscophyceae</taxon>
        <taxon>Chaetocerotophycidae</taxon>
        <taxon>Chaetocerotales</taxon>
        <taxon>Attheyaceae</taxon>
        <taxon>Attheya</taxon>
    </lineage>
</organism>
<sequence>MDAPTPPSPRTQFLQRFKVGFQAETKARALLKRRSMEEQEEDDESVYQSGWDAKQTEAMLQQKKRQQDLLVEKAYDLSTSAYDRNKQFQKTSKPTIDSRYQFVGVVDPSSKKTQAVTWYARKKPKNAKWSIRLMHVNRQAIVKDLFQRGKVDVFGQYVNTGQVEEETGRPIVKAQYAVREKSWRTLWNFNPKHFFTDSSGMYWRERRLSSGLYTDGSIVYETSYRYTDGKNGMKRVAPLKVMMESKAWDAKTKATLSKRLKEASPDIVIEK</sequence>
<accession>A0A7S2URL9</accession>
<protein>
    <submittedName>
        <fullName evidence="1">Uncharacterized protein</fullName>
    </submittedName>
</protein>
<dbReference type="EMBL" id="HBHQ01029417">
    <property type="protein sequence ID" value="CAD9828117.1"/>
    <property type="molecule type" value="Transcribed_RNA"/>
</dbReference>
<proteinExistence type="predicted"/>
<dbReference type="AlphaFoldDB" id="A0A7S2URL9"/>